<protein>
    <submittedName>
        <fullName evidence="2">Uncharacterized protein</fullName>
    </submittedName>
</protein>
<comment type="caution">
    <text evidence="2">The sequence shown here is derived from an EMBL/GenBank/DDBJ whole genome shotgun (WGS) entry which is preliminary data.</text>
</comment>
<name>A0A4C1USE8_EUMVA</name>
<feature type="compositionally biased region" description="Low complexity" evidence="1">
    <location>
        <begin position="40"/>
        <end position="49"/>
    </location>
</feature>
<accession>A0A4C1USE8</accession>
<evidence type="ECO:0000256" key="1">
    <source>
        <dbReference type="SAM" id="MobiDB-lite"/>
    </source>
</evidence>
<reference evidence="2 3" key="1">
    <citation type="journal article" date="2019" name="Commun. Biol.">
        <title>The bagworm genome reveals a unique fibroin gene that provides high tensile strength.</title>
        <authorList>
            <person name="Kono N."/>
            <person name="Nakamura H."/>
            <person name="Ohtoshi R."/>
            <person name="Tomita M."/>
            <person name="Numata K."/>
            <person name="Arakawa K."/>
        </authorList>
    </citation>
    <scope>NUCLEOTIDE SEQUENCE [LARGE SCALE GENOMIC DNA]</scope>
</reference>
<dbReference type="AlphaFoldDB" id="A0A4C1USE8"/>
<feature type="region of interest" description="Disordered" evidence="1">
    <location>
        <begin position="18"/>
        <end position="49"/>
    </location>
</feature>
<dbReference type="Proteomes" id="UP000299102">
    <property type="component" value="Unassembled WGS sequence"/>
</dbReference>
<gene>
    <name evidence="2" type="ORF">EVAR_22747_1</name>
</gene>
<evidence type="ECO:0000313" key="3">
    <source>
        <dbReference type="Proteomes" id="UP000299102"/>
    </source>
</evidence>
<organism evidence="2 3">
    <name type="scientific">Eumeta variegata</name>
    <name type="common">Bagworm moth</name>
    <name type="synonym">Eumeta japonica</name>
    <dbReference type="NCBI Taxonomy" id="151549"/>
    <lineage>
        <taxon>Eukaryota</taxon>
        <taxon>Metazoa</taxon>
        <taxon>Ecdysozoa</taxon>
        <taxon>Arthropoda</taxon>
        <taxon>Hexapoda</taxon>
        <taxon>Insecta</taxon>
        <taxon>Pterygota</taxon>
        <taxon>Neoptera</taxon>
        <taxon>Endopterygota</taxon>
        <taxon>Lepidoptera</taxon>
        <taxon>Glossata</taxon>
        <taxon>Ditrysia</taxon>
        <taxon>Tineoidea</taxon>
        <taxon>Psychidae</taxon>
        <taxon>Oiketicinae</taxon>
        <taxon>Eumeta</taxon>
    </lineage>
</organism>
<dbReference type="EMBL" id="BGZK01000219">
    <property type="protein sequence ID" value="GBP29375.1"/>
    <property type="molecule type" value="Genomic_DNA"/>
</dbReference>
<sequence length="87" mass="9373">MGSLTLHAEVLLYTVNLPARGDGSGPASTSKAVRREVTSRRSAGSAVRRALSGTTVERVTSLMCRRSVPETAPLLLIFYRKSATRLL</sequence>
<evidence type="ECO:0000313" key="2">
    <source>
        <dbReference type="EMBL" id="GBP29375.1"/>
    </source>
</evidence>
<keyword evidence="3" id="KW-1185">Reference proteome</keyword>
<proteinExistence type="predicted"/>